<protein>
    <submittedName>
        <fullName evidence="2">Uncharacterized protein</fullName>
    </submittedName>
</protein>
<keyword evidence="1" id="KW-0812">Transmembrane</keyword>
<gene>
    <name evidence="2" type="ORF">DFR85_09980</name>
</gene>
<keyword evidence="3" id="KW-1185">Reference proteome</keyword>
<name>A0A2U9IFQ3_9CREN</name>
<keyword evidence="1" id="KW-1133">Transmembrane helix</keyword>
<evidence type="ECO:0000313" key="2">
    <source>
        <dbReference type="EMBL" id="AWR94877.1"/>
    </source>
</evidence>
<organism evidence="2 3">
    <name type="scientific">Acidianus brierleyi</name>
    <dbReference type="NCBI Taxonomy" id="41673"/>
    <lineage>
        <taxon>Archaea</taxon>
        <taxon>Thermoproteota</taxon>
        <taxon>Thermoprotei</taxon>
        <taxon>Sulfolobales</taxon>
        <taxon>Sulfolobaceae</taxon>
        <taxon>Acidianus</taxon>
    </lineage>
</organism>
<evidence type="ECO:0000313" key="3">
    <source>
        <dbReference type="Proteomes" id="UP000248044"/>
    </source>
</evidence>
<sequence length="270" mass="30085">MMKKGLSAPIGMIFVLMIMIAIIIPLTYYINSMPSNEAQAQENAQPYFTQAQEQLQEFGSDVGFYEGNHNIYLVIYQNPPIPIIVKHIIDNNKVINENIYVISSNANANYGGYPTIKIPLSGNISIVTQLGNIVYPQSLPLNSEDGDPKINIQPDSLTLYLSSGYIDGLSLIVPLNMNGTGFVVIFYGIYENALSYQASSIFLNLTYNGHEYIANSENNDIYPGSGLRSALQTLVSCDEYYSNPGYAYVAYIFTNKGEYIYYGYLDIILK</sequence>
<proteinExistence type="predicted"/>
<dbReference type="AlphaFoldDB" id="A0A2U9IFQ3"/>
<reference evidence="2 3" key="1">
    <citation type="submission" date="2018-05" db="EMBL/GenBank/DDBJ databases">
        <title>Complete Genome Sequences of Extremely Thermoacidophilic, Metal-Mobilizing Type-Strain Members of the Archaeal Family Sulfolobaceae: Acidianus brierleyi DSM-1651T, Acidianus sulfidivorans DSM-18786T, Metallosphaera hakonensis DSM-7519T, and Metallosphaera prunae DSM-10039T.</title>
        <authorList>
            <person name="Counts J.A."/>
            <person name="Kelly R.M."/>
        </authorList>
    </citation>
    <scope>NUCLEOTIDE SEQUENCE [LARGE SCALE GENOMIC DNA]</scope>
    <source>
        <strain evidence="2 3">DSM 1651</strain>
    </source>
</reference>
<dbReference type="KEGG" id="abri:DFR85_09980"/>
<dbReference type="Proteomes" id="UP000248044">
    <property type="component" value="Chromosome"/>
</dbReference>
<keyword evidence="1" id="KW-0472">Membrane</keyword>
<feature type="transmembrane region" description="Helical" evidence="1">
    <location>
        <begin position="12"/>
        <end position="30"/>
    </location>
</feature>
<evidence type="ECO:0000256" key="1">
    <source>
        <dbReference type="SAM" id="Phobius"/>
    </source>
</evidence>
<dbReference type="EMBL" id="CP029289">
    <property type="protein sequence ID" value="AWR94877.1"/>
    <property type="molecule type" value="Genomic_DNA"/>
</dbReference>
<accession>A0A2U9IFQ3</accession>